<accession>A0A9P9DHV2</accession>
<dbReference type="EMBL" id="JAGMWT010000010">
    <property type="protein sequence ID" value="KAH7120900.1"/>
    <property type="molecule type" value="Genomic_DNA"/>
</dbReference>
<dbReference type="Pfam" id="PF06985">
    <property type="entry name" value="HET"/>
    <property type="match status" value="1"/>
</dbReference>
<dbReference type="OrthoDB" id="2157530at2759"/>
<evidence type="ECO:0000259" key="1">
    <source>
        <dbReference type="Pfam" id="PF06985"/>
    </source>
</evidence>
<reference evidence="2" key="1">
    <citation type="journal article" date="2021" name="Nat. Commun.">
        <title>Genetic determinants of endophytism in the Arabidopsis root mycobiome.</title>
        <authorList>
            <person name="Mesny F."/>
            <person name="Miyauchi S."/>
            <person name="Thiergart T."/>
            <person name="Pickel B."/>
            <person name="Atanasova L."/>
            <person name="Karlsson M."/>
            <person name="Huettel B."/>
            <person name="Barry K.W."/>
            <person name="Haridas S."/>
            <person name="Chen C."/>
            <person name="Bauer D."/>
            <person name="Andreopoulos W."/>
            <person name="Pangilinan J."/>
            <person name="LaButti K."/>
            <person name="Riley R."/>
            <person name="Lipzen A."/>
            <person name="Clum A."/>
            <person name="Drula E."/>
            <person name="Henrissat B."/>
            <person name="Kohler A."/>
            <person name="Grigoriev I.V."/>
            <person name="Martin F.M."/>
            <person name="Hacquard S."/>
        </authorList>
    </citation>
    <scope>NUCLEOTIDE SEQUENCE</scope>
    <source>
        <strain evidence="2">MPI-CAGE-CH-0243</strain>
    </source>
</reference>
<proteinExistence type="predicted"/>
<name>A0A9P9DHV2_9PLEO</name>
<comment type="caution">
    <text evidence="2">The sequence shown here is derived from an EMBL/GenBank/DDBJ whole genome shotgun (WGS) entry which is preliminary data.</text>
</comment>
<sequence length="629" mass="71445">MEHVQFTRGEQFYYEPIPYDSKTIRLLTLYPGSPKEDIACHLEVVSLDSNPQYETLSYAWGCQELVKPIYLNNQPVRITENLHAALQHLRLQDDCLCLWVDAICIDQKNLSERSAQVAMMRDIYRSSTRVYVWLGTLHPTTTTSSGTNNTLSPVSRVDSGVDCSFGDEIWQSVGGSFAQSRSDMNMNTSNPFGLVEHFARDKHYYEMPGFQEPINGRTAILDVKPYLAMHEFLSETWWSRVWCVQEILLAPNAVLVYGSWRMNWDFLRLASINGRKHSVMNCCSATQMQMPAALWVFRDDDVVEKRLHYEGLNNLLRFYSHRHCQDPRDKVYGLLGLLDSTTGTRVIPDYTKSIQEVYHDVTMAIHLQNPSSLRFLFGTRGPQSSEFGLPSWTRDFSYTPPIATTWVEKHRINIYDLYQASKNSPSQVSFIDATQIKTRGTQVATITQVGSVRTNISFLESLHIIESWLQLAGLEIPRTLEAIQKPRHQQFWRTILGDLTLAFSPDLEYLWSRCDEATMQDYLETIVNFFNPGEDGGPVCKPNQPSLSKIILIATYEKALFLTDDGGMGLAYQGVKEGDEVWILEGGNTPFVLSRGEGKGRFTVAGDCYLDGFMDGQGMGGRVEEVVLV</sequence>
<dbReference type="AlphaFoldDB" id="A0A9P9DHV2"/>
<keyword evidence="3" id="KW-1185">Reference proteome</keyword>
<dbReference type="PANTHER" id="PTHR24148">
    <property type="entry name" value="ANKYRIN REPEAT DOMAIN-CONTAINING PROTEIN 39 HOMOLOG-RELATED"/>
    <property type="match status" value="1"/>
</dbReference>
<protein>
    <submittedName>
        <fullName evidence="2">Heterokaryon incompatibility protein-domain-containing protein</fullName>
    </submittedName>
</protein>
<dbReference type="Pfam" id="PF26639">
    <property type="entry name" value="Het-6_barrel"/>
    <property type="match status" value="1"/>
</dbReference>
<dbReference type="InterPro" id="IPR010730">
    <property type="entry name" value="HET"/>
</dbReference>
<dbReference type="InterPro" id="IPR052895">
    <property type="entry name" value="HetReg/Transcr_Mod"/>
</dbReference>
<gene>
    <name evidence="2" type="ORF">B0J11DRAFT_532880</name>
</gene>
<organism evidence="2 3">
    <name type="scientific">Dendryphion nanum</name>
    <dbReference type="NCBI Taxonomy" id="256645"/>
    <lineage>
        <taxon>Eukaryota</taxon>
        <taxon>Fungi</taxon>
        <taxon>Dikarya</taxon>
        <taxon>Ascomycota</taxon>
        <taxon>Pezizomycotina</taxon>
        <taxon>Dothideomycetes</taxon>
        <taxon>Pleosporomycetidae</taxon>
        <taxon>Pleosporales</taxon>
        <taxon>Torulaceae</taxon>
        <taxon>Dendryphion</taxon>
    </lineage>
</organism>
<evidence type="ECO:0000313" key="2">
    <source>
        <dbReference type="EMBL" id="KAH7120900.1"/>
    </source>
</evidence>
<dbReference type="PANTHER" id="PTHR24148:SF64">
    <property type="entry name" value="HETEROKARYON INCOMPATIBILITY DOMAIN-CONTAINING PROTEIN"/>
    <property type="match status" value="1"/>
</dbReference>
<evidence type="ECO:0000313" key="3">
    <source>
        <dbReference type="Proteomes" id="UP000700596"/>
    </source>
</evidence>
<feature type="domain" description="Heterokaryon incompatibility" evidence="1">
    <location>
        <begin position="53"/>
        <end position="246"/>
    </location>
</feature>
<dbReference type="Proteomes" id="UP000700596">
    <property type="component" value="Unassembled WGS sequence"/>
</dbReference>